<dbReference type="Proteomes" id="UP000541444">
    <property type="component" value="Unassembled WGS sequence"/>
</dbReference>
<keyword evidence="2" id="KW-1185">Reference proteome</keyword>
<accession>A0A7J7LXE2</accession>
<reference evidence="1 2" key="1">
    <citation type="journal article" date="2020" name="IScience">
        <title>Genome Sequencing of the Endangered Kingdonia uniflora (Circaeasteraceae, Ranunculales) Reveals Potential Mechanisms of Evolutionary Specialization.</title>
        <authorList>
            <person name="Sun Y."/>
            <person name="Deng T."/>
            <person name="Zhang A."/>
            <person name="Moore M.J."/>
            <person name="Landis J.B."/>
            <person name="Lin N."/>
            <person name="Zhang H."/>
            <person name="Zhang X."/>
            <person name="Huang J."/>
            <person name="Zhang X."/>
            <person name="Sun H."/>
            <person name="Wang H."/>
        </authorList>
    </citation>
    <scope>NUCLEOTIDE SEQUENCE [LARGE SCALE GENOMIC DNA]</scope>
    <source>
        <strain evidence="1">TB1705</strain>
        <tissue evidence="1">Leaf</tissue>
    </source>
</reference>
<proteinExistence type="predicted"/>
<comment type="caution">
    <text evidence="1">The sequence shown here is derived from an EMBL/GenBank/DDBJ whole genome shotgun (WGS) entry which is preliminary data.</text>
</comment>
<dbReference type="AlphaFoldDB" id="A0A7J7LXE2"/>
<gene>
    <name evidence="1" type="ORF">GIB67_009796</name>
</gene>
<evidence type="ECO:0000313" key="2">
    <source>
        <dbReference type="Proteomes" id="UP000541444"/>
    </source>
</evidence>
<name>A0A7J7LXE2_9MAGN</name>
<protein>
    <submittedName>
        <fullName evidence="1">Uncharacterized protein</fullName>
    </submittedName>
</protein>
<dbReference type="OrthoDB" id="2001780at2759"/>
<dbReference type="EMBL" id="JACGCM010001927">
    <property type="protein sequence ID" value="KAF6147313.1"/>
    <property type="molecule type" value="Genomic_DNA"/>
</dbReference>
<organism evidence="1 2">
    <name type="scientific">Kingdonia uniflora</name>
    <dbReference type="NCBI Taxonomy" id="39325"/>
    <lineage>
        <taxon>Eukaryota</taxon>
        <taxon>Viridiplantae</taxon>
        <taxon>Streptophyta</taxon>
        <taxon>Embryophyta</taxon>
        <taxon>Tracheophyta</taxon>
        <taxon>Spermatophyta</taxon>
        <taxon>Magnoliopsida</taxon>
        <taxon>Ranunculales</taxon>
        <taxon>Circaeasteraceae</taxon>
        <taxon>Kingdonia</taxon>
    </lineage>
</organism>
<sequence>MVSTRDRLKQTKEKLVSLLKIHRKPNSKKKDDLEMGNSNDRLTILEMIVSNLTAIVGELVEQLRLTNNTKASISAKLRGHYQRGGHSRKKGVMEAVKKDGAVLLQVLRSRRQVILDNIRDNDKAGANYQKVEVEANKKHRCQLQDMIEEAISNNTNKTYLRFLKFLRMNVE</sequence>
<evidence type="ECO:0000313" key="1">
    <source>
        <dbReference type="EMBL" id="KAF6147313.1"/>
    </source>
</evidence>